<keyword evidence="3" id="KW-1185">Reference proteome</keyword>
<evidence type="ECO:0000256" key="1">
    <source>
        <dbReference type="SAM" id="MobiDB-lite"/>
    </source>
</evidence>
<reference evidence="2" key="1">
    <citation type="submission" date="2023-04" db="EMBL/GenBank/DDBJ databases">
        <title>Chromosome-level genome of Chaenocephalus aceratus.</title>
        <authorList>
            <person name="Park H."/>
        </authorList>
    </citation>
    <scope>NUCLEOTIDE SEQUENCE</scope>
    <source>
        <strain evidence="2">DE</strain>
        <tissue evidence="2">Muscle</tissue>
    </source>
</reference>
<dbReference type="AlphaFoldDB" id="A0AAD9FCF2"/>
<protein>
    <submittedName>
        <fullName evidence="2">Histone H3-like centromeric protein CSE4</fullName>
    </submittedName>
</protein>
<feature type="region of interest" description="Disordered" evidence="1">
    <location>
        <begin position="40"/>
        <end position="68"/>
    </location>
</feature>
<gene>
    <name evidence="2" type="ORF">KUDE01_016899</name>
</gene>
<evidence type="ECO:0000313" key="3">
    <source>
        <dbReference type="Proteomes" id="UP001228049"/>
    </source>
</evidence>
<dbReference type="EMBL" id="JASDAP010000009">
    <property type="protein sequence ID" value="KAK1897367.1"/>
    <property type="molecule type" value="Genomic_DNA"/>
</dbReference>
<evidence type="ECO:0000313" key="2">
    <source>
        <dbReference type="EMBL" id="KAK1897367.1"/>
    </source>
</evidence>
<sequence>MDFSPPCWKSDNLSQCPGPDIMRSIRTAQRDRGLIFRQRPIPNLLPNEPEQYHQSFKEQQPRSRHGGR</sequence>
<proteinExistence type="predicted"/>
<name>A0AAD9FCF2_DISEL</name>
<organism evidence="2 3">
    <name type="scientific">Dissostichus eleginoides</name>
    <name type="common">Patagonian toothfish</name>
    <name type="synonym">Dissostichus amissus</name>
    <dbReference type="NCBI Taxonomy" id="100907"/>
    <lineage>
        <taxon>Eukaryota</taxon>
        <taxon>Metazoa</taxon>
        <taxon>Chordata</taxon>
        <taxon>Craniata</taxon>
        <taxon>Vertebrata</taxon>
        <taxon>Euteleostomi</taxon>
        <taxon>Actinopterygii</taxon>
        <taxon>Neopterygii</taxon>
        <taxon>Teleostei</taxon>
        <taxon>Neoteleostei</taxon>
        <taxon>Acanthomorphata</taxon>
        <taxon>Eupercaria</taxon>
        <taxon>Perciformes</taxon>
        <taxon>Notothenioidei</taxon>
        <taxon>Nototheniidae</taxon>
        <taxon>Dissostichus</taxon>
    </lineage>
</organism>
<dbReference type="Proteomes" id="UP001228049">
    <property type="component" value="Unassembled WGS sequence"/>
</dbReference>
<comment type="caution">
    <text evidence="2">The sequence shown here is derived from an EMBL/GenBank/DDBJ whole genome shotgun (WGS) entry which is preliminary data.</text>
</comment>
<accession>A0AAD9FCF2</accession>